<organism evidence="2 3">
    <name type="scientific">Acaulospora morrowiae</name>
    <dbReference type="NCBI Taxonomy" id="94023"/>
    <lineage>
        <taxon>Eukaryota</taxon>
        <taxon>Fungi</taxon>
        <taxon>Fungi incertae sedis</taxon>
        <taxon>Mucoromycota</taxon>
        <taxon>Glomeromycotina</taxon>
        <taxon>Glomeromycetes</taxon>
        <taxon>Diversisporales</taxon>
        <taxon>Acaulosporaceae</taxon>
        <taxon>Acaulospora</taxon>
    </lineage>
</organism>
<keyword evidence="3" id="KW-1185">Reference proteome</keyword>
<protein>
    <submittedName>
        <fullName evidence="2">8653_t:CDS:1</fullName>
    </submittedName>
</protein>
<proteinExistence type="predicted"/>
<evidence type="ECO:0000313" key="2">
    <source>
        <dbReference type="EMBL" id="CAG8516285.1"/>
    </source>
</evidence>
<evidence type="ECO:0000313" key="3">
    <source>
        <dbReference type="Proteomes" id="UP000789342"/>
    </source>
</evidence>
<keyword evidence="1" id="KW-1133">Transmembrane helix</keyword>
<comment type="caution">
    <text evidence="2">The sequence shown here is derived from an EMBL/GenBank/DDBJ whole genome shotgun (WGS) entry which is preliminary data.</text>
</comment>
<dbReference type="Proteomes" id="UP000789342">
    <property type="component" value="Unassembled WGS sequence"/>
</dbReference>
<name>A0A9N9F7N5_9GLOM</name>
<dbReference type="AlphaFoldDB" id="A0A9N9F7N5"/>
<feature type="transmembrane region" description="Helical" evidence="1">
    <location>
        <begin position="145"/>
        <end position="163"/>
    </location>
</feature>
<keyword evidence="1" id="KW-0472">Membrane</keyword>
<dbReference type="EMBL" id="CAJVPV010002046">
    <property type="protein sequence ID" value="CAG8516285.1"/>
    <property type="molecule type" value="Genomic_DNA"/>
</dbReference>
<evidence type="ECO:0000256" key="1">
    <source>
        <dbReference type="SAM" id="Phobius"/>
    </source>
</evidence>
<reference evidence="2" key="1">
    <citation type="submission" date="2021-06" db="EMBL/GenBank/DDBJ databases">
        <authorList>
            <person name="Kallberg Y."/>
            <person name="Tangrot J."/>
            <person name="Rosling A."/>
        </authorList>
    </citation>
    <scope>NUCLEOTIDE SEQUENCE</scope>
    <source>
        <strain evidence="2">CL551</strain>
    </source>
</reference>
<accession>A0A9N9F7N5</accession>
<keyword evidence="1" id="KW-0812">Transmembrane</keyword>
<sequence length="166" mass="18901">MSASATNSEIGIHSLLQGAPPIQNFLLFIEYNQRERSFNKSETLTPNLDLSACDPDLYVLSALPSDNPKKNESWQLILNWNSIFWNTHRIEPSKKRQITEGLNYRNESQSKSIGKGQGRRFLLTRVSVVVETRKDVMATSQQRKVVLIALNVRLFVVFLLLLVEGL</sequence>
<gene>
    <name evidence="2" type="ORF">AMORRO_LOCUS3980</name>
</gene>